<evidence type="ECO:0000313" key="1">
    <source>
        <dbReference type="EMBL" id="MDV6286287.1"/>
    </source>
</evidence>
<proteinExistence type="predicted"/>
<organism evidence="1 2">
    <name type="scientific">Rhodococcus jostii</name>
    <dbReference type="NCBI Taxonomy" id="132919"/>
    <lineage>
        <taxon>Bacteria</taxon>
        <taxon>Bacillati</taxon>
        <taxon>Actinomycetota</taxon>
        <taxon>Actinomycetes</taxon>
        <taxon>Mycobacteriales</taxon>
        <taxon>Nocardiaceae</taxon>
        <taxon>Rhodococcus</taxon>
    </lineage>
</organism>
<keyword evidence="2" id="KW-1185">Reference proteome</keyword>
<dbReference type="Gene3D" id="3.30.300.30">
    <property type="match status" value="1"/>
</dbReference>
<sequence length="357" mass="38081">MTHTKTVETLPEPISRSNLSAAGITAAKAKGLLHVDSTATAAFPLSAEDRAAAVALTAKTLTDAGVKATDRVVVSLNNDGELGGTLVAEAAAEVAAAAASIGPRGRMRLLRTVENMRANVLVGTATGVADFLARLHLEFLVEPLDLELRLIVLTGEIADPKKIEHLGREFGAQTVELFTDPLSGIPIAHKTQTATALTPTHGDLLELTAPAETPANGELAEIVVKYPWHSSLAHIGVRTGYLSGRDGESLTMPTHTCGDLLLIRGRWISFSALTKALRGIDGISHWELRVARQGTLDSATVFVSFNRESLVKNGMWHARIEQAISAMTPISVQVEIDPHVREDSAPPSIRDERGHHL</sequence>
<evidence type="ECO:0000313" key="2">
    <source>
        <dbReference type="Proteomes" id="UP001185737"/>
    </source>
</evidence>
<dbReference type="InterPro" id="IPR045851">
    <property type="entry name" value="AMP-bd_C_sf"/>
</dbReference>
<comment type="caution">
    <text evidence="1">The sequence shown here is derived from an EMBL/GenBank/DDBJ whole genome shotgun (WGS) entry which is preliminary data.</text>
</comment>
<gene>
    <name evidence="1" type="ORF">R3Q59_38035</name>
</gene>
<protein>
    <submittedName>
        <fullName evidence="1">Uncharacterized protein</fullName>
    </submittedName>
</protein>
<accession>A0ABU4CRT2</accession>
<dbReference type="Gene3D" id="3.40.50.12780">
    <property type="entry name" value="N-terminal domain of ligase-like"/>
    <property type="match status" value="1"/>
</dbReference>
<reference evidence="1 2" key="1">
    <citation type="submission" date="2023-10" db="EMBL/GenBank/DDBJ databases">
        <title>Development of a sustainable strategy for remediation of hydrocarbon-contaminated territories based on the waste exchange concept.</title>
        <authorList>
            <person name="Krivoruchko A."/>
        </authorList>
    </citation>
    <scope>NUCLEOTIDE SEQUENCE [LARGE SCALE GENOMIC DNA]</scope>
    <source>
        <strain evidence="1 2">IEGM 60</strain>
    </source>
</reference>
<dbReference type="InterPro" id="IPR042099">
    <property type="entry name" value="ANL_N_sf"/>
</dbReference>
<dbReference type="EMBL" id="JAWLKA010000035">
    <property type="protein sequence ID" value="MDV6286287.1"/>
    <property type="molecule type" value="Genomic_DNA"/>
</dbReference>
<name>A0ABU4CRT2_RHOJO</name>
<dbReference type="Proteomes" id="UP001185737">
    <property type="component" value="Unassembled WGS sequence"/>
</dbReference>
<dbReference type="RefSeq" id="WP_317571398.1">
    <property type="nucleotide sequence ID" value="NZ_JAWLKA010000035.1"/>
</dbReference>